<name>A0ABD4TJ54_9EURY</name>
<proteinExistence type="predicted"/>
<accession>A0ABD4TJ54</accession>
<protein>
    <submittedName>
        <fullName evidence="1">Uncharacterized protein</fullName>
    </submittedName>
</protein>
<dbReference type="Proteomes" id="UP001524383">
    <property type="component" value="Unassembled WGS sequence"/>
</dbReference>
<gene>
    <name evidence="1" type="ORF">FTO68_03055</name>
</gene>
<evidence type="ECO:0000313" key="1">
    <source>
        <dbReference type="EMBL" id="MCQ1537968.1"/>
    </source>
</evidence>
<comment type="caution">
    <text evidence="1">The sequence shown here is derived from an EMBL/GenBank/DDBJ whole genome shotgun (WGS) entry which is preliminary data.</text>
</comment>
<organism evidence="1 2">
    <name type="scientific">Methanocalculus taiwanensis</name>
    <dbReference type="NCBI Taxonomy" id="106207"/>
    <lineage>
        <taxon>Archaea</taxon>
        <taxon>Methanobacteriati</taxon>
        <taxon>Methanobacteriota</taxon>
        <taxon>Stenosarchaea group</taxon>
        <taxon>Methanomicrobia</taxon>
        <taxon>Methanomicrobiales</taxon>
        <taxon>Methanocalculaceae</taxon>
        <taxon>Methanocalculus</taxon>
    </lineage>
</organism>
<dbReference type="AlphaFoldDB" id="A0ABD4TJ54"/>
<sequence length="90" mass="10720">MSAVRSSTHSPTLDTIRMIEEFVQEHSGEYRRRALWSSLPRKMMYQTFKTAIDYLIESNKIALDANNAVCWIFDPELARYYMAREELRIR</sequence>
<reference evidence="1 2" key="1">
    <citation type="submission" date="2019-08" db="EMBL/GenBank/DDBJ databases">
        <authorList>
            <person name="Chen S.-C."/>
            <person name="Lai M.-C."/>
            <person name="You Y.-T."/>
        </authorList>
    </citation>
    <scope>NUCLEOTIDE SEQUENCE [LARGE SCALE GENOMIC DNA]</scope>
    <source>
        <strain evidence="1 2">P2F9704a</strain>
    </source>
</reference>
<evidence type="ECO:0000313" key="2">
    <source>
        <dbReference type="Proteomes" id="UP001524383"/>
    </source>
</evidence>
<dbReference type="RefSeq" id="WP_255331901.1">
    <property type="nucleotide sequence ID" value="NZ_VOTZ01000004.1"/>
</dbReference>
<dbReference type="EMBL" id="VOTZ01000004">
    <property type="protein sequence ID" value="MCQ1537968.1"/>
    <property type="molecule type" value="Genomic_DNA"/>
</dbReference>
<keyword evidence="2" id="KW-1185">Reference proteome</keyword>